<dbReference type="Pfam" id="PF13578">
    <property type="entry name" value="Methyltransf_24"/>
    <property type="match status" value="1"/>
</dbReference>
<sequence length="207" mass="24125">MNPTLDYVIKKFNIDTNQPSLINISFSRYGMIDIFRELNFITGAEIGTEHGTYAEKLCRANPNLKLYCIDPWTSLPYYEGSKKQEEVDTFYEAAKGRLASYNCEILKMTSMEAVKRFKPNSLDFVFIDGNHHFEFVVNDVIHWSRRVRPGGIVYGHDYSDQFHVREAVNAFMAASKIKPWFILHKSGLIDSWMYVRQETDQIHYDNA</sequence>
<dbReference type="AlphaFoldDB" id="A0A0G0MAS2"/>
<dbReference type="Proteomes" id="UP000033881">
    <property type="component" value="Unassembled WGS sequence"/>
</dbReference>
<evidence type="ECO:0000313" key="1">
    <source>
        <dbReference type="EMBL" id="KKR01114.1"/>
    </source>
</evidence>
<proteinExistence type="predicted"/>
<accession>A0A0G0MAS2</accession>
<dbReference type="STRING" id="1618574.UT24_C0007G0078"/>
<organism evidence="1 2">
    <name type="scientific">Candidatus Woesebacteria bacterium GW2011_GWB1_39_12</name>
    <dbReference type="NCBI Taxonomy" id="1618574"/>
    <lineage>
        <taxon>Bacteria</taxon>
        <taxon>Candidatus Woeseibacteriota</taxon>
    </lineage>
</organism>
<dbReference type="EMBL" id="LBWB01000007">
    <property type="protein sequence ID" value="KKR01114.1"/>
    <property type="molecule type" value="Genomic_DNA"/>
</dbReference>
<reference evidence="1 2" key="1">
    <citation type="journal article" date="2015" name="Nature">
        <title>rRNA introns, odd ribosomes, and small enigmatic genomes across a large radiation of phyla.</title>
        <authorList>
            <person name="Brown C.T."/>
            <person name="Hug L.A."/>
            <person name="Thomas B.C."/>
            <person name="Sharon I."/>
            <person name="Castelle C.J."/>
            <person name="Singh A."/>
            <person name="Wilkins M.J."/>
            <person name="Williams K.H."/>
            <person name="Banfield J.F."/>
        </authorList>
    </citation>
    <scope>NUCLEOTIDE SEQUENCE [LARGE SCALE GENOMIC DNA]</scope>
</reference>
<name>A0A0G0MAS2_9BACT</name>
<dbReference type="Gene3D" id="3.40.50.150">
    <property type="entry name" value="Vaccinia Virus protein VP39"/>
    <property type="match status" value="1"/>
</dbReference>
<evidence type="ECO:0000313" key="2">
    <source>
        <dbReference type="Proteomes" id="UP000033881"/>
    </source>
</evidence>
<gene>
    <name evidence="1" type="ORF">UT24_C0007G0078</name>
</gene>
<dbReference type="InterPro" id="IPR029063">
    <property type="entry name" value="SAM-dependent_MTases_sf"/>
</dbReference>
<comment type="caution">
    <text evidence="1">The sequence shown here is derived from an EMBL/GenBank/DDBJ whole genome shotgun (WGS) entry which is preliminary data.</text>
</comment>
<protein>
    <recommendedName>
        <fullName evidence="3">Class I SAM-dependent methyltransferase</fullName>
    </recommendedName>
</protein>
<dbReference type="SUPFAM" id="SSF53335">
    <property type="entry name" value="S-adenosyl-L-methionine-dependent methyltransferases"/>
    <property type="match status" value="1"/>
</dbReference>
<dbReference type="PANTHER" id="PTHR37909:SF1">
    <property type="entry name" value="S-ADENOSYL-L-METHIONINE-DEPENDENT METHYLTRANSFERASES SUPERFAMILY PROTEIN"/>
    <property type="match status" value="1"/>
</dbReference>
<dbReference type="PANTHER" id="PTHR37909">
    <property type="entry name" value="S-ADENOSYL-L-METHIONINE-DEPENDENT METHYLTRANSFERASES SUPERFAMILY PROTEIN"/>
    <property type="match status" value="1"/>
</dbReference>
<evidence type="ECO:0008006" key="3">
    <source>
        <dbReference type="Google" id="ProtNLM"/>
    </source>
</evidence>